<evidence type="ECO:0000259" key="20">
    <source>
        <dbReference type="PROSITE" id="PS50994"/>
    </source>
</evidence>
<dbReference type="InterPro" id="IPR012337">
    <property type="entry name" value="RNaseH-like_sf"/>
</dbReference>
<evidence type="ECO:0000256" key="8">
    <source>
        <dbReference type="ARBA" id="ARBA00022801"/>
    </source>
</evidence>
<evidence type="ECO:0000256" key="16">
    <source>
        <dbReference type="ARBA" id="ARBA00023268"/>
    </source>
</evidence>
<keyword evidence="2" id="KW-0808">Transferase</keyword>
<dbReference type="CDD" id="cd00303">
    <property type="entry name" value="retropepsin_like"/>
    <property type="match status" value="1"/>
</dbReference>
<dbReference type="InterPro" id="IPR041588">
    <property type="entry name" value="Integrase_H2C2"/>
</dbReference>
<dbReference type="Proteomes" id="UP000054988">
    <property type="component" value="Unassembled WGS sequence"/>
</dbReference>
<keyword evidence="9" id="KW-0460">Magnesium</keyword>
<dbReference type="PROSITE" id="PS50878">
    <property type="entry name" value="RT_POL"/>
    <property type="match status" value="1"/>
</dbReference>
<evidence type="ECO:0000256" key="15">
    <source>
        <dbReference type="ARBA" id="ARBA00023172"/>
    </source>
</evidence>
<dbReference type="PANTHER" id="PTHR37984:SF5">
    <property type="entry name" value="PROTEIN NYNRIN-LIKE"/>
    <property type="match status" value="1"/>
</dbReference>
<dbReference type="InterPro" id="IPR023780">
    <property type="entry name" value="Chromo_domain"/>
</dbReference>
<dbReference type="SUPFAM" id="SSF54160">
    <property type="entry name" value="Chromo domain-like"/>
    <property type="match status" value="1"/>
</dbReference>
<keyword evidence="13" id="KW-0239">DNA-directed DNA polymerase</keyword>
<dbReference type="GO" id="GO:0006508">
    <property type="term" value="P:proteolysis"/>
    <property type="evidence" value="ECO:0007669"/>
    <property type="project" value="UniProtKB-KW"/>
</dbReference>
<dbReference type="GO" id="GO:0003677">
    <property type="term" value="F:DNA binding"/>
    <property type="evidence" value="ECO:0007669"/>
    <property type="project" value="UniProtKB-KW"/>
</dbReference>
<evidence type="ECO:0000256" key="13">
    <source>
        <dbReference type="ARBA" id="ARBA00022932"/>
    </source>
</evidence>
<dbReference type="InterPro" id="IPR043502">
    <property type="entry name" value="DNA/RNA_pol_sf"/>
</dbReference>
<dbReference type="Pfam" id="PF24626">
    <property type="entry name" value="SH3_Tf2-1"/>
    <property type="match status" value="1"/>
</dbReference>
<dbReference type="GO" id="GO:0005634">
    <property type="term" value="C:nucleus"/>
    <property type="evidence" value="ECO:0007669"/>
    <property type="project" value="UniProtKB-ARBA"/>
</dbReference>
<feature type="compositionally biased region" description="Polar residues" evidence="17">
    <location>
        <begin position="1076"/>
        <end position="1086"/>
    </location>
</feature>
<dbReference type="CDD" id="cd18972">
    <property type="entry name" value="CD_POL_like"/>
    <property type="match status" value="1"/>
</dbReference>
<evidence type="ECO:0000256" key="10">
    <source>
        <dbReference type="ARBA" id="ARBA00022884"/>
    </source>
</evidence>
<keyword evidence="12" id="KW-0695">RNA-directed DNA polymerase</keyword>
<dbReference type="SUPFAM" id="SSF56672">
    <property type="entry name" value="DNA/RNA polymerases"/>
    <property type="match status" value="1"/>
</dbReference>
<dbReference type="GO" id="GO:0006338">
    <property type="term" value="P:chromatin remodeling"/>
    <property type="evidence" value="ECO:0007669"/>
    <property type="project" value="UniProtKB-ARBA"/>
</dbReference>
<dbReference type="GO" id="GO:0004519">
    <property type="term" value="F:endonuclease activity"/>
    <property type="evidence" value="ECO:0007669"/>
    <property type="project" value="UniProtKB-KW"/>
</dbReference>
<sequence>MAKQLWLPRDRLPENIQVFNVDGTPNKTAWITHSVTVTYTIGPKALTDTFLLSALGKKDVIFGLPWLQKYNPDVNWRSGEIVFRPKRYIKIPRHDNIFNKEAPEEIIQRIDIRAKMLNNGTIKNAYPLPLISDLIDKLRGATIFSKLDLRNGYNNVRIKDGDQWKAAFKTNRGLFKPTVMFFGLMNSPATFQAFMDDILSDFMAEGWCLVYMDDILIYSTNEHEHHECSRRLLQRLKEQDLFLKPHKCEFDVTKVVFLGLVIRPGTIGMDPVKLAGIEDWPAPETVTGVRSFTGFANFYHKSIGRYAEITKPLYDLTKKGVKFVWNDTCQAAFTTLKQKFSKQPLLKIPDFSKPFVIEADTSKWASGAVPQQKGDDGEWHPCGYISHVFDATERNYEIYDRELFAIVQALQTWQHYVQGNGFPVTIFALEALLDQGIPPIKSSLSDWKFDDNILFYKGRAYVPNNITLQRDIIQIIHEGQPFGHPGQYGTVDLVGREFWWPGMAKFIKAFVDGCAPCQQMKINTHPSVTGIMPLPGVPNTVPFQVITMDLITDLPESDGSDSIMVVVDHSSTKGVTFIPCTKKLDATKAAELLFQHVYKRYGLAERIISDRDPRFVAEVFQEMARLLGIKHSMSTAYHPQTDGETERVNQEVEIYLRFFCGKQQMEWSKHLHMAEFAHNNRTHSVTHHSPFFMTMGYHPRPLPTIFKRTDVPLVEKWLTELKRLREETSAMIEVARRGVMEQGKKKRDVFEKGQKVWLEEKNLDFGYSRKKLSPKREGLFIIEEVMGPVTYKLKLPKQWRIHPVFHVGLLSLYKETEEHGANFLEPPPDIIEGHEEFEIEAIIGHKPRKDPKKFLVSWKGFDSSHNEWKKKEELEHAMELYLDRPLPSPPTGVEDSKRVHYTGPFAPSPFELLYLVNTGEHDDALRLGMAASPIHRITIDGLICLQEQRAALDRIVQETNTYSANLAYNATAGAAGGLVLQGPIMVPSPPAYSYNDNPRNAPDTVGSLPKNICNANPNSPEFWMAHAAYAKRIRNTAQLACEQFERIPSIPTPSFGLSRPFDRTRPNNPVHPNERLASTPSSSTSLVYPEPPSPSSNDDSSDNGSIVVKHIPPSEPGSPPMYAASIGIRTPSPSDSGAKAIQSNMESIYSPGVQGCNNCDPPATVPFRADGVLNPYFQPLQITYADNRHTPELIAREPETNSMWDDDDLVEASLSEPSSSPTNSDNMTDEVYKYLSALCAEWRTTTAENARATVVKYAGRLHLVTSLKIVVSNDG</sequence>
<feature type="domain" description="Reverse transcriptase" evidence="19">
    <location>
        <begin position="72"/>
        <end position="262"/>
    </location>
</feature>
<evidence type="ECO:0000313" key="22">
    <source>
        <dbReference type="Proteomes" id="UP000054988"/>
    </source>
</evidence>
<feature type="domain" description="Chromo" evidence="18">
    <location>
        <begin position="837"/>
        <end position="881"/>
    </location>
</feature>
<gene>
    <name evidence="21" type="ORF">WG66_16618</name>
</gene>
<dbReference type="InterPro" id="IPR050951">
    <property type="entry name" value="Retrovirus_Pol_polyprotein"/>
</dbReference>
<feature type="domain" description="Integrase catalytic" evidence="20">
    <location>
        <begin position="538"/>
        <end position="698"/>
    </location>
</feature>
<feature type="region of interest" description="Disordered" evidence="17">
    <location>
        <begin position="1052"/>
        <end position="1138"/>
    </location>
</feature>
<dbReference type="InterPro" id="IPR000477">
    <property type="entry name" value="RT_dom"/>
</dbReference>
<dbReference type="GO" id="GO:0015074">
    <property type="term" value="P:DNA integration"/>
    <property type="evidence" value="ECO:0007669"/>
    <property type="project" value="UniProtKB-KW"/>
</dbReference>
<keyword evidence="11" id="KW-0229">DNA integration</keyword>
<keyword evidence="6" id="KW-0064">Aspartyl protease</keyword>
<keyword evidence="5" id="KW-0479">Metal-binding</keyword>
<reference evidence="21 22" key="1">
    <citation type="submission" date="2015-12" db="EMBL/GenBank/DDBJ databases">
        <title>Draft genome sequence of Moniliophthora roreri, the causal agent of frosty pod rot of cacao.</title>
        <authorList>
            <person name="Aime M.C."/>
            <person name="Diaz-Valderrama J.R."/>
            <person name="Kijpornyongpan T."/>
            <person name="Phillips-Mora W."/>
        </authorList>
    </citation>
    <scope>NUCLEOTIDE SEQUENCE [LARGE SCALE GENOMIC DNA]</scope>
    <source>
        <strain evidence="21 22">MCA 2952</strain>
    </source>
</reference>
<dbReference type="InterPro" id="IPR056924">
    <property type="entry name" value="SH3_Tf2-1"/>
</dbReference>
<organism evidence="21 22">
    <name type="scientific">Moniliophthora roreri</name>
    <name type="common">Frosty pod rot fungus</name>
    <name type="synonym">Monilia roreri</name>
    <dbReference type="NCBI Taxonomy" id="221103"/>
    <lineage>
        <taxon>Eukaryota</taxon>
        <taxon>Fungi</taxon>
        <taxon>Dikarya</taxon>
        <taxon>Basidiomycota</taxon>
        <taxon>Agaricomycotina</taxon>
        <taxon>Agaricomycetes</taxon>
        <taxon>Agaricomycetidae</taxon>
        <taxon>Agaricales</taxon>
        <taxon>Marasmiineae</taxon>
        <taxon>Marasmiaceae</taxon>
        <taxon>Moniliophthora</taxon>
    </lineage>
</organism>
<evidence type="ECO:0000256" key="9">
    <source>
        <dbReference type="ARBA" id="ARBA00022842"/>
    </source>
</evidence>
<dbReference type="Gene3D" id="3.10.20.370">
    <property type="match status" value="1"/>
</dbReference>
<dbReference type="EMBL" id="LATX01002362">
    <property type="protein sequence ID" value="KTB30843.1"/>
    <property type="molecule type" value="Genomic_DNA"/>
</dbReference>
<keyword evidence="16" id="KW-0511">Multifunctional enzyme</keyword>
<evidence type="ECO:0000256" key="3">
    <source>
        <dbReference type="ARBA" id="ARBA00022695"/>
    </source>
</evidence>
<keyword evidence="10" id="KW-0694">RNA-binding</keyword>
<dbReference type="PROSITE" id="PS50994">
    <property type="entry name" value="INTEGRASE"/>
    <property type="match status" value="1"/>
</dbReference>
<keyword evidence="3" id="KW-0548">Nucleotidyltransferase</keyword>
<dbReference type="GO" id="GO:0003723">
    <property type="term" value="F:RNA binding"/>
    <property type="evidence" value="ECO:0007669"/>
    <property type="project" value="UniProtKB-KW"/>
</dbReference>
<keyword evidence="8" id="KW-0378">Hydrolase</keyword>
<dbReference type="GO" id="GO:0004190">
    <property type="term" value="F:aspartic-type endopeptidase activity"/>
    <property type="evidence" value="ECO:0007669"/>
    <property type="project" value="UniProtKB-KW"/>
</dbReference>
<dbReference type="GO" id="GO:0006310">
    <property type="term" value="P:DNA recombination"/>
    <property type="evidence" value="ECO:0007669"/>
    <property type="project" value="UniProtKB-KW"/>
</dbReference>
<dbReference type="Pfam" id="PF17919">
    <property type="entry name" value="RT_RNaseH_2"/>
    <property type="match status" value="1"/>
</dbReference>
<dbReference type="CDD" id="cd01647">
    <property type="entry name" value="RT_LTR"/>
    <property type="match status" value="1"/>
</dbReference>
<dbReference type="InterPro" id="IPR036397">
    <property type="entry name" value="RNaseH_sf"/>
</dbReference>
<dbReference type="PROSITE" id="PS50013">
    <property type="entry name" value="CHROMO_2"/>
    <property type="match status" value="1"/>
</dbReference>
<dbReference type="GO" id="GO:0046872">
    <property type="term" value="F:metal ion binding"/>
    <property type="evidence" value="ECO:0007669"/>
    <property type="project" value="UniProtKB-KW"/>
</dbReference>
<keyword evidence="1" id="KW-0645">Protease</keyword>
<dbReference type="FunFam" id="3.30.420.10:FF:000032">
    <property type="entry name" value="Retrovirus-related Pol polyprotein from transposon 297-like Protein"/>
    <property type="match status" value="1"/>
</dbReference>
<dbReference type="AlphaFoldDB" id="A0A0W0F3E1"/>
<dbReference type="InterPro" id="IPR021109">
    <property type="entry name" value="Peptidase_aspartic_dom_sf"/>
</dbReference>
<keyword evidence="15" id="KW-0233">DNA recombination</keyword>
<dbReference type="Pfam" id="PF17921">
    <property type="entry name" value="Integrase_H2C2"/>
    <property type="match status" value="1"/>
</dbReference>
<dbReference type="Gene3D" id="3.10.10.10">
    <property type="entry name" value="HIV Type 1 Reverse Transcriptase, subunit A, domain 1"/>
    <property type="match status" value="1"/>
</dbReference>
<dbReference type="InterPro" id="IPR043128">
    <property type="entry name" value="Rev_trsase/Diguanyl_cyclase"/>
</dbReference>
<evidence type="ECO:0000256" key="14">
    <source>
        <dbReference type="ARBA" id="ARBA00023125"/>
    </source>
</evidence>
<evidence type="ECO:0000256" key="5">
    <source>
        <dbReference type="ARBA" id="ARBA00022723"/>
    </source>
</evidence>
<evidence type="ECO:0000256" key="4">
    <source>
        <dbReference type="ARBA" id="ARBA00022722"/>
    </source>
</evidence>
<dbReference type="InterPro" id="IPR041577">
    <property type="entry name" value="RT_RNaseH_2"/>
</dbReference>
<protein>
    <submittedName>
        <fullName evidence="21">Putative pro-pol protein</fullName>
    </submittedName>
</protein>
<proteinExistence type="predicted"/>
<dbReference type="Gene3D" id="2.40.50.40">
    <property type="match status" value="1"/>
</dbReference>
<evidence type="ECO:0000256" key="1">
    <source>
        <dbReference type="ARBA" id="ARBA00022670"/>
    </source>
</evidence>
<evidence type="ECO:0000259" key="19">
    <source>
        <dbReference type="PROSITE" id="PS50878"/>
    </source>
</evidence>
<keyword evidence="14" id="KW-0238">DNA-binding</keyword>
<evidence type="ECO:0000256" key="11">
    <source>
        <dbReference type="ARBA" id="ARBA00022908"/>
    </source>
</evidence>
<dbReference type="Pfam" id="PF00385">
    <property type="entry name" value="Chromo"/>
    <property type="match status" value="1"/>
</dbReference>
<evidence type="ECO:0000313" key="21">
    <source>
        <dbReference type="EMBL" id="KTB30843.1"/>
    </source>
</evidence>
<dbReference type="Pfam" id="PF00078">
    <property type="entry name" value="RVT_1"/>
    <property type="match status" value="1"/>
</dbReference>
<evidence type="ECO:0000256" key="12">
    <source>
        <dbReference type="ARBA" id="ARBA00022918"/>
    </source>
</evidence>
<dbReference type="GO" id="GO:0003887">
    <property type="term" value="F:DNA-directed DNA polymerase activity"/>
    <property type="evidence" value="ECO:0007669"/>
    <property type="project" value="UniProtKB-KW"/>
</dbReference>
<evidence type="ECO:0000256" key="7">
    <source>
        <dbReference type="ARBA" id="ARBA00022759"/>
    </source>
</evidence>
<comment type="caution">
    <text evidence="21">The sequence shown here is derived from an EMBL/GenBank/DDBJ whole genome shotgun (WGS) entry which is preliminary data.</text>
</comment>
<dbReference type="SUPFAM" id="SSF53098">
    <property type="entry name" value="Ribonuclease H-like"/>
    <property type="match status" value="1"/>
</dbReference>
<dbReference type="Gene3D" id="1.10.340.70">
    <property type="match status" value="1"/>
</dbReference>
<dbReference type="GO" id="GO:0003964">
    <property type="term" value="F:RNA-directed DNA polymerase activity"/>
    <property type="evidence" value="ECO:0007669"/>
    <property type="project" value="UniProtKB-KW"/>
</dbReference>
<dbReference type="FunFam" id="3.30.70.270:FF:000020">
    <property type="entry name" value="Transposon Tf2-6 polyprotein-like Protein"/>
    <property type="match status" value="1"/>
</dbReference>
<evidence type="ECO:0000259" key="18">
    <source>
        <dbReference type="PROSITE" id="PS50013"/>
    </source>
</evidence>
<name>A0A0W0F3E1_MONRR</name>
<dbReference type="InterPro" id="IPR016197">
    <property type="entry name" value="Chromo-like_dom_sf"/>
</dbReference>
<dbReference type="InterPro" id="IPR000953">
    <property type="entry name" value="Chromo/chromo_shadow_dom"/>
</dbReference>
<keyword evidence="4" id="KW-0540">Nuclease</keyword>
<keyword evidence="7" id="KW-0255">Endonuclease</keyword>
<evidence type="ECO:0000256" key="2">
    <source>
        <dbReference type="ARBA" id="ARBA00022679"/>
    </source>
</evidence>
<dbReference type="Gene3D" id="3.30.420.10">
    <property type="entry name" value="Ribonuclease H-like superfamily/Ribonuclease H"/>
    <property type="match status" value="1"/>
</dbReference>
<dbReference type="InterPro" id="IPR001584">
    <property type="entry name" value="Integrase_cat-core"/>
</dbReference>
<dbReference type="Gene3D" id="3.30.70.270">
    <property type="match status" value="2"/>
</dbReference>
<dbReference type="PANTHER" id="PTHR37984">
    <property type="entry name" value="PROTEIN CBG26694"/>
    <property type="match status" value="1"/>
</dbReference>
<evidence type="ECO:0000256" key="17">
    <source>
        <dbReference type="SAM" id="MobiDB-lite"/>
    </source>
</evidence>
<dbReference type="SMART" id="SM00298">
    <property type="entry name" value="CHROMO"/>
    <property type="match status" value="1"/>
</dbReference>
<accession>A0A0W0F3E1</accession>
<evidence type="ECO:0000256" key="6">
    <source>
        <dbReference type="ARBA" id="ARBA00022750"/>
    </source>
</evidence>
<dbReference type="Gene3D" id="2.40.70.10">
    <property type="entry name" value="Acid Proteases"/>
    <property type="match status" value="1"/>
</dbReference>